<dbReference type="PROSITE" id="PS00375">
    <property type="entry name" value="UDPGT"/>
    <property type="match status" value="1"/>
</dbReference>
<sequence length="517" mass="54627">MGEEAAAATATATVAAGNAPPHLLLVCFPGQGHVNPMVRLAKRIAAKGPLVTFSSLSSIGAKLTASAGVSAGGDGVPVGRGRVRFEFMDDEDPGPDLDDLMRHIAKDGPPALAELLGRQARAGRPVACVVVNPFMPWAVDVAADAGIPSAVLWVQSCAVFSLYYHHVHGLVEFPPEDDLDARFTLPGLPEMSVADVPSFLLPSNPYKLLVDAIIAQFHNIHRASWVLANSFTELEPDVAAALPGVTPRPPELIPVGPLIEVGGGRDDDEGAVRGDLMKAADGCVEWLDAQAPRSVVYASVGSVVRLNAEEVGEMAHGLASTGRPFLWVVRPDTRPLLPDGFLDSVAGRGAVVPWSPQDRVLAHPSTACFLTHCGWNSTLETIAAGVPVVAFPQWGDQCTDAKFLVDELGMGVRLRGPLRRDAVREAVDAAVAGPEADAMLASARRWSAAAREAVAPGGSSDAHVQAFVDEVSRRACGVQVAKVVPPSSEELHQSPRSTQAHRANHKQELRLRCAGWH</sequence>
<dbReference type="GO" id="GO:0005737">
    <property type="term" value="C:cytoplasm"/>
    <property type="evidence" value="ECO:0000318"/>
    <property type="project" value="GO_Central"/>
</dbReference>
<dbReference type="InterPro" id="IPR002213">
    <property type="entry name" value="UDP_glucos_trans"/>
</dbReference>
<comment type="similarity">
    <text evidence="1 4">Belongs to the UDP-glycosyltransferase family.</text>
</comment>
<evidence type="ECO:0007829" key="9">
    <source>
        <dbReference type="PeptideAtlas" id="A0A804P3Q9"/>
    </source>
</evidence>
<evidence type="ECO:0000256" key="6">
    <source>
        <dbReference type="SAM" id="MobiDB-lite"/>
    </source>
</evidence>
<gene>
    <name evidence="7" type="primary">LOC100281303</name>
</gene>
<dbReference type="CDD" id="cd03784">
    <property type="entry name" value="GT1_Gtf-like"/>
    <property type="match status" value="1"/>
</dbReference>
<proteinExistence type="evidence at protein level"/>
<reference evidence="7" key="2">
    <citation type="submission" date="2019-07" db="EMBL/GenBank/DDBJ databases">
        <authorList>
            <person name="Seetharam A."/>
            <person name="Woodhouse M."/>
            <person name="Cannon E."/>
        </authorList>
    </citation>
    <scope>NUCLEOTIDE SEQUENCE [LARGE SCALE GENOMIC DNA]</scope>
    <source>
        <strain evidence="7">cv. B73</strain>
    </source>
</reference>
<dbReference type="Pfam" id="PF00201">
    <property type="entry name" value="UDPGT"/>
    <property type="match status" value="1"/>
</dbReference>
<dbReference type="Gramene" id="Zm00001eb206400_T001">
    <property type="protein sequence ID" value="Zm00001eb206400_P001"/>
    <property type="gene ID" value="Zm00001eb206400"/>
</dbReference>
<keyword evidence="2 4" id="KW-0328">Glycosyltransferase</keyword>
<dbReference type="SUPFAM" id="SSF53756">
    <property type="entry name" value="UDP-Glycosyltransferase/glycogen phosphorylase"/>
    <property type="match status" value="1"/>
</dbReference>
<dbReference type="InParanoid" id="A0A804P3Q9"/>
<evidence type="ECO:0000256" key="4">
    <source>
        <dbReference type="RuleBase" id="RU003718"/>
    </source>
</evidence>
<dbReference type="PANTHER" id="PTHR11926:SF986">
    <property type="entry name" value="UDP-GLYCOSYLTRANSFERASE 84A1"/>
    <property type="match status" value="1"/>
</dbReference>
<keyword evidence="8" id="KW-1185">Reference proteome</keyword>
<evidence type="ECO:0000256" key="2">
    <source>
        <dbReference type="ARBA" id="ARBA00022676"/>
    </source>
</evidence>
<dbReference type="EC" id="2.4.1.-" evidence="5"/>
<dbReference type="FunFam" id="3.40.50.2000:FF:000274">
    <property type="entry name" value="Glycosyltransferase"/>
    <property type="match status" value="1"/>
</dbReference>
<accession>A0A804P3Q9</accession>
<dbReference type="InterPro" id="IPR035595">
    <property type="entry name" value="UDP_glycos_trans_CS"/>
</dbReference>
<dbReference type="FunFam" id="3.40.50.2000:FF:000078">
    <property type="entry name" value="Glycosyltransferase"/>
    <property type="match status" value="1"/>
</dbReference>
<dbReference type="Gene3D" id="3.40.50.2000">
    <property type="entry name" value="Glycogen Phosphorylase B"/>
    <property type="match status" value="2"/>
</dbReference>
<dbReference type="GO" id="GO:0080044">
    <property type="term" value="F:quercetin 7-O-glucosyltransferase activity"/>
    <property type="evidence" value="ECO:0000318"/>
    <property type="project" value="GO_Central"/>
</dbReference>
<dbReference type="GO" id="GO:0080043">
    <property type="term" value="F:quercetin 3-O-glucosyltransferase activity"/>
    <property type="evidence" value="ECO:0000318"/>
    <property type="project" value="GO_Central"/>
</dbReference>
<protein>
    <recommendedName>
        <fullName evidence="5">Glycosyltransferase</fullName>
        <ecNumber evidence="5">2.4.1.-</ecNumber>
    </recommendedName>
</protein>
<name>A0A804P3Q9_MAIZE</name>
<dbReference type="Proteomes" id="UP000007305">
    <property type="component" value="Chromosome 4"/>
</dbReference>
<keyword evidence="9" id="KW-1267">Proteomics identification</keyword>
<dbReference type="PANTHER" id="PTHR11926">
    <property type="entry name" value="GLUCOSYL/GLUCURONOSYL TRANSFERASES"/>
    <property type="match status" value="1"/>
</dbReference>
<dbReference type="AlphaFoldDB" id="A0A804P3Q9"/>
<dbReference type="FunCoup" id="A0A804P3Q9">
    <property type="interactions" value="95"/>
</dbReference>
<reference evidence="8" key="1">
    <citation type="journal article" date="2009" name="Science">
        <title>The B73 maize genome: complexity, diversity, and dynamics.</title>
        <authorList>
            <person name="Schnable P.S."/>
            <person name="Ware D."/>
            <person name="Fulton R.S."/>
            <person name="Stein J.C."/>
            <person name="Wei F."/>
            <person name="Pasternak S."/>
            <person name="Liang C."/>
            <person name="Zhang J."/>
            <person name="Fulton L."/>
            <person name="Graves T.A."/>
            <person name="Minx P."/>
            <person name="Reily A.D."/>
            <person name="Courtney L."/>
            <person name="Kruchowski S.S."/>
            <person name="Tomlinson C."/>
            <person name="Strong C."/>
            <person name="Delehaunty K."/>
            <person name="Fronick C."/>
            <person name="Courtney B."/>
            <person name="Rock S.M."/>
            <person name="Belter E."/>
            <person name="Du F."/>
            <person name="Kim K."/>
            <person name="Abbott R.M."/>
            <person name="Cotton M."/>
            <person name="Levy A."/>
            <person name="Marchetto P."/>
            <person name="Ochoa K."/>
            <person name="Jackson S.M."/>
            <person name="Gillam B."/>
            <person name="Chen W."/>
            <person name="Yan L."/>
            <person name="Higginbotham J."/>
            <person name="Cardenas M."/>
            <person name="Waligorski J."/>
            <person name="Applebaum E."/>
            <person name="Phelps L."/>
            <person name="Falcone J."/>
            <person name="Kanchi K."/>
            <person name="Thane T."/>
            <person name="Scimone A."/>
            <person name="Thane N."/>
            <person name="Henke J."/>
            <person name="Wang T."/>
            <person name="Ruppert J."/>
            <person name="Shah N."/>
            <person name="Rotter K."/>
            <person name="Hodges J."/>
            <person name="Ingenthron E."/>
            <person name="Cordes M."/>
            <person name="Kohlberg S."/>
            <person name="Sgro J."/>
            <person name="Delgado B."/>
            <person name="Mead K."/>
            <person name="Chinwalla A."/>
            <person name="Leonard S."/>
            <person name="Crouse K."/>
            <person name="Collura K."/>
            <person name="Kudrna D."/>
            <person name="Currie J."/>
            <person name="He R."/>
            <person name="Angelova A."/>
            <person name="Rajasekar S."/>
            <person name="Mueller T."/>
            <person name="Lomeli R."/>
            <person name="Scara G."/>
            <person name="Ko A."/>
            <person name="Delaney K."/>
            <person name="Wissotski M."/>
            <person name="Lopez G."/>
            <person name="Campos D."/>
            <person name="Braidotti M."/>
            <person name="Ashley E."/>
            <person name="Golser W."/>
            <person name="Kim H."/>
            <person name="Lee S."/>
            <person name="Lin J."/>
            <person name="Dujmic Z."/>
            <person name="Kim W."/>
            <person name="Talag J."/>
            <person name="Zuccolo A."/>
            <person name="Fan C."/>
            <person name="Sebastian A."/>
            <person name="Kramer M."/>
            <person name="Spiegel L."/>
            <person name="Nascimento L."/>
            <person name="Zutavern T."/>
            <person name="Miller B."/>
            <person name="Ambroise C."/>
            <person name="Muller S."/>
            <person name="Spooner W."/>
            <person name="Narechania A."/>
            <person name="Ren L."/>
            <person name="Wei S."/>
            <person name="Kumari S."/>
            <person name="Faga B."/>
            <person name="Levy M.J."/>
            <person name="McMahan L."/>
            <person name="Van Buren P."/>
            <person name="Vaughn M.W."/>
            <person name="Ying K."/>
            <person name="Yeh C.-T."/>
            <person name="Emrich S.J."/>
            <person name="Jia Y."/>
            <person name="Kalyanaraman A."/>
            <person name="Hsia A.-P."/>
            <person name="Barbazuk W.B."/>
            <person name="Baucom R.S."/>
            <person name="Brutnell T.P."/>
            <person name="Carpita N.C."/>
            <person name="Chaparro C."/>
            <person name="Chia J.-M."/>
            <person name="Deragon J.-M."/>
            <person name="Estill J.C."/>
            <person name="Fu Y."/>
            <person name="Jeddeloh J.A."/>
            <person name="Han Y."/>
            <person name="Lee H."/>
            <person name="Li P."/>
            <person name="Lisch D.R."/>
            <person name="Liu S."/>
            <person name="Liu Z."/>
            <person name="Nagel D.H."/>
            <person name="McCann M.C."/>
            <person name="SanMiguel P."/>
            <person name="Myers A.M."/>
            <person name="Nettleton D."/>
            <person name="Nguyen J."/>
            <person name="Penning B.W."/>
            <person name="Ponnala L."/>
            <person name="Schneider K.L."/>
            <person name="Schwartz D.C."/>
            <person name="Sharma A."/>
            <person name="Soderlund C."/>
            <person name="Springer N.M."/>
            <person name="Sun Q."/>
            <person name="Wang H."/>
            <person name="Waterman M."/>
            <person name="Westerman R."/>
            <person name="Wolfgruber T.K."/>
            <person name="Yang L."/>
            <person name="Yu Y."/>
            <person name="Zhang L."/>
            <person name="Zhou S."/>
            <person name="Zhu Q."/>
            <person name="Bennetzen J.L."/>
            <person name="Dawe R.K."/>
            <person name="Jiang J."/>
            <person name="Jiang N."/>
            <person name="Presting G.G."/>
            <person name="Wessler S.R."/>
            <person name="Aluru S."/>
            <person name="Martienssen R.A."/>
            <person name="Clifton S.W."/>
            <person name="McCombie W.R."/>
            <person name="Wing R.A."/>
            <person name="Wilson R.K."/>
        </authorList>
    </citation>
    <scope>NUCLEOTIDE SEQUENCE [LARGE SCALE GENOMIC DNA]</scope>
    <source>
        <strain evidence="8">cv. B73</strain>
    </source>
</reference>
<organism evidence="7 8">
    <name type="scientific">Zea mays</name>
    <name type="common">Maize</name>
    <dbReference type="NCBI Taxonomy" id="4577"/>
    <lineage>
        <taxon>Eukaryota</taxon>
        <taxon>Viridiplantae</taxon>
        <taxon>Streptophyta</taxon>
        <taxon>Embryophyta</taxon>
        <taxon>Tracheophyta</taxon>
        <taxon>Spermatophyta</taxon>
        <taxon>Magnoliopsida</taxon>
        <taxon>Liliopsida</taxon>
        <taxon>Poales</taxon>
        <taxon>Poaceae</taxon>
        <taxon>PACMAD clade</taxon>
        <taxon>Panicoideae</taxon>
        <taxon>Andropogonodae</taxon>
        <taxon>Andropogoneae</taxon>
        <taxon>Tripsacinae</taxon>
        <taxon>Zea</taxon>
    </lineage>
</organism>
<evidence type="ECO:0000313" key="8">
    <source>
        <dbReference type="Proteomes" id="UP000007305"/>
    </source>
</evidence>
<evidence type="ECO:0000256" key="5">
    <source>
        <dbReference type="RuleBase" id="RU362057"/>
    </source>
</evidence>
<dbReference type="EnsemblPlants" id="Zm00001eb206400_T001">
    <property type="protein sequence ID" value="Zm00001eb206400_P001"/>
    <property type="gene ID" value="Zm00001eb206400"/>
</dbReference>
<reference evidence="7" key="3">
    <citation type="submission" date="2021-05" db="UniProtKB">
        <authorList>
            <consortium name="EnsemblPlants"/>
        </authorList>
    </citation>
    <scope>IDENTIFICATION</scope>
    <source>
        <strain evidence="7">cv. B73</strain>
    </source>
</reference>
<evidence type="ECO:0000256" key="1">
    <source>
        <dbReference type="ARBA" id="ARBA00009995"/>
    </source>
</evidence>
<evidence type="ECO:0000256" key="3">
    <source>
        <dbReference type="ARBA" id="ARBA00022679"/>
    </source>
</evidence>
<feature type="region of interest" description="Disordered" evidence="6">
    <location>
        <begin position="485"/>
        <end position="506"/>
    </location>
</feature>
<evidence type="ECO:0000313" key="7">
    <source>
        <dbReference type="EnsemblPlants" id="Zm00001eb206400_P001"/>
    </source>
</evidence>
<keyword evidence="3 4" id="KW-0808">Transferase</keyword>